<feature type="compositionally biased region" description="Acidic residues" evidence="6">
    <location>
        <begin position="1021"/>
        <end position="1036"/>
    </location>
</feature>
<feature type="region of interest" description="Disordered" evidence="6">
    <location>
        <begin position="228"/>
        <end position="336"/>
    </location>
</feature>
<evidence type="ECO:0000313" key="9">
    <source>
        <dbReference type="EMBL" id="KLO20198.1"/>
    </source>
</evidence>
<evidence type="ECO:0000256" key="4">
    <source>
        <dbReference type="ARBA" id="ARBA00022777"/>
    </source>
</evidence>
<dbReference type="InParanoid" id="A0A0H2SEP3"/>
<evidence type="ECO:0000259" key="7">
    <source>
        <dbReference type="PROSITE" id="PS50011"/>
    </source>
</evidence>
<feature type="region of interest" description="Disordered" evidence="6">
    <location>
        <begin position="1068"/>
        <end position="1231"/>
    </location>
</feature>
<evidence type="ECO:0000256" key="5">
    <source>
        <dbReference type="ARBA" id="ARBA00022840"/>
    </source>
</evidence>
<protein>
    <recommendedName>
        <fullName evidence="11">Kinase-like protein</fullName>
    </recommendedName>
</protein>
<dbReference type="FunFam" id="3.30.200.20:FF:000743">
    <property type="entry name" value="Non-specific serine/threonine protein kinase"/>
    <property type="match status" value="1"/>
</dbReference>
<dbReference type="STRING" id="27342.A0A0H2SEP3"/>
<keyword evidence="10" id="KW-1185">Reference proteome</keyword>
<reference evidence="9 10" key="1">
    <citation type="submission" date="2015-04" db="EMBL/GenBank/DDBJ databases">
        <title>Complete genome sequence of Schizopora paradoxa KUC8140, a cosmopolitan wood degrader in East Asia.</title>
        <authorList>
            <consortium name="DOE Joint Genome Institute"/>
            <person name="Min B."/>
            <person name="Park H."/>
            <person name="Jang Y."/>
            <person name="Kim J.-J."/>
            <person name="Kim K.H."/>
            <person name="Pangilinan J."/>
            <person name="Lipzen A."/>
            <person name="Riley R."/>
            <person name="Grigoriev I.V."/>
            <person name="Spatafora J.W."/>
            <person name="Choi I.-G."/>
        </authorList>
    </citation>
    <scope>NUCLEOTIDE SEQUENCE [LARGE SCALE GENOMIC DNA]</scope>
    <source>
        <strain evidence="9 10">KUC8140</strain>
    </source>
</reference>
<dbReference type="PANTHER" id="PTHR24351">
    <property type="entry name" value="RIBOSOMAL PROTEIN S6 KINASE"/>
    <property type="match status" value="1"/>
</dbReference>
<feature type="region of interest" description="Disordered" evidence="6">
    <location>
        <begin position="91"/>
        <end position="172"/>
    </location>
</feature>
<dbReference type="AlphaFoldDB" id="A0A0H2SEP3"/>
<dbReference type="GO" id="GO:0004674">
    <property type="term" value="F:protein serine/threonine kinase activity"/>
    <property type="evidence" value="ECO:0007669"/>
    <property type="project" value="UniProtKB-KW"/>
</dbReference>
<proteinExistence type="predicted"/>
<gene>
    <name evidence="9" type="ORF">SCHPADRAFT_816708</name>
</gene>
<dbReference type="SMART" id="SM00133">
    <property type="entry name" value="S_TK_X"/>
    <property type="match status" value="1"/>
</dbReference>
<feature type="region of interest" description="Disordered" evidence="6">
    <location>
        <begin position="845"/>
        <end position="1050"/>
    </location>
</feature>
<keyword evidence="3" id="KW-0547">Nucleotide-binding</keyword>
<dbReference type="GO" id="GO:0005524">
    <property type="term" value="F:ATP binding"/>
    <property type="evidence" value="ECO:0007669"/>
    <property type="project" value="UniProtKB-KW"/>
</dbReference>
<dbReference type="PROSITE" id="PS00108">
    <property type="entry name" value="PROTEIN_KINASE_ST"/>
    <property type="match status" value="1"/>
</dbReference>
<dbReference type="InterPro" id="IPR000961">
    <property type="entry name" value="AGC-kinase_C"/>
</dbReference>
<evidence type="ECO:0000259" key="8">
    <source>
        <dbReference type="PROSITE" id="PS51285"/>
    </source>
</evidence>
<dbReference type="EMBL" id="KQ085883">
    <property type="protein sequence ID" value="KLO20198.1"/>
    <property type="molecule type" value="Genomic_DNA"/>
</dbReference>
<dbReference type="Gene3D" id="1.10.510.10">
    <property type="entry name" value="Transferase(Phosphotransferase) domain 1"/>
    <property type="match status" value="2"/>
</dbReference>
<feature type="compositionally biased region" description="Polar residues" evidence="6">
    <location>
        <begin position="814"/>
        <end position="826"/>
    </location>
</feature>
<dbReference type="InterPro" id="IPR008271">
    <property type="entry name" value="Ser/Thr_kinase_AS"/>
</dbReference>
<feature type="compositionally biased region" description="Acidic residues" evidence="6">
    <location>
        <begin position="850"/>
        <end position="877"/>
    </location>
</feature>
<name>A0A0H2SEP3_9AGAM</name>
<feature type="compositionally biased region" description="Low complexity" evidence="6">
    <location>
        <begin position="881"/>
        <end position="893"/>
    </location>
</feature>
<evidence type="ECO:0008006" key="11">
    <source>
        <dbReference type="Google" id="ProtNLM"/>
    </source>
</evidence>
<feature type="compositionally biased region" description="Low complexity" evidence="6">
    <location>
        <begin position="400"/>
        <end position="416"/>
    </location>
</feature>
<feature type="compositionally biased region" description="Basic and acidic residues" evidence="6">
    <location>
        <begin position="796"/>
        <end position="811"/>
    </location>
</feature>
<feature type="domain" description="AGC-kinase C-terminal" evidence="8">
    <location>
        <begin position="745"/>
        <end position="852"/>
    </location>
</feature>
<evidence type="ECO:0000313" key="10">
    <source>
        <dbReference type="Proteomes" id="UP000053477"/>
    </source>
</evidence>
<feature type="compositionally biased region" description="Polar residues" evidence="6">
    <location>
        <begin position="1159"/>
        <end position="1173"/>
    </location>
</feature>
<dbReference type="PROSITE" id="PS50011">
    <property type="entry name" value="PROTEIN_KINASE_DOM"/>
    <property type="match status" value="1"/>
</dbReference>
<feature type="compositionally biased region" description="Polar residues" evidence="6">
    <location>
        <begin position="1182"/>
        <end position="1206"/>
    </location>
</feature>
<feature type="compositionally biased region" description="Basic and acidic residues" evidence="6">
    <location>
        <begin position="112"/>
        <end position="121"/>
    </location>
</feature>
<feature type="compositionally biased region" description="Basic residues" evidence="6">
    <location>
        <begin position="418"/>
        <end position="427"/>
    </location>
</feature>
<feature type="compositionally biased region" description="Basic and acidic residues" evidence="6">
    <location>
        <begin position="287"/>
        <end position="305"/>
    </location>
</feature>
<organism evidence="9 10">
    <name type="scientific">Schizopora paradoxa</name>
    <dbReference type="NCBI Taxonomy" id="27342"/>
    <lineage>
        <taxon>Eukaryota</taxon>
        <taxon>Fungi</taxon>
        <taxon>Dikarya</taxon>
        <taxon>Basidiomycota</taxon>
        <taxon>Agaricomycotina</taxon>
        <taxon>Agaricomycetes</taxon>
        <taxon>Hymenochaetales</taxon>
        <taxon>Schizoporaceae</taxon>
        <taxon>Schizopora</taxon>
    </lineage>
</organism>
<dbReference type="CDD" id="cd05123">
    <property type="entry name" value="STKc_AGC"/>
    <property type="match status" value="1"/>
</dbReference>
<evidence type="ECO:0000256" key="2">
    <source>
        <dbReference type="ARBA" id="ARBA00022679"/>
    </source>
</evidence>
<feature type="domain" description="Protein kinase" evidence="7">
    <location>
        <begin position="446"/>
        <end position="744"/>
    </location>
</feature>
<feature type="compositionally biased region" description="Basic and acidic residues" evidence="6">
    <location>
        <begin position="957"/>
        <end position="974"/>
    </location>
</feature>
<dbReference type="InterPro" id="IPR000719">
    <property type="entry name" value="Prot_kinase_dom"/>
</dbReference>
<feature type="region of interest" description="Disordered" evidence="6">
    <location>
        <begin position="350"/>
        <end position="433"/>
    </location>
</feature>
<keyword evidence="2" id="KW-0808">Transferase</keyword>
<feature type="compositionally biased region" description="Acidic residues" evidence="6">
    <location>
        <begin position="381"/>
        <end position="399"/>
    </location>
</feature>
<dbReference type="Proteomes" id="UP000053477">
    <property type="component" value="Unassembled WGS sequence"/>
</dbReference>
<feature type="compositionally biased region" description="Low complexity" evidence="6">
    <location>
        <begin position="1149"/>
        <end position="1158"/>
    </location>
</feature>
<feature type="compositionally biased region" description="Polar residues" evidence="6">
    <location>
        <begin position="1073"/>
        <end position="1105"/>
    </location>
</feature>
<keyword evidence="4" id="KW-0418">Kinase</keyword>
<keyword evidence="5" id="KW-0067">ATP-binding</keyword>
<feature type="region of interest" description="Disordered" evidence="6">
    <location>
        <begin position="791"/>
        <end position="831"/>
    </location>
</feature>
<evidence type="ECO:0000256" key="3">
    <source>
        <dbReference type="ARBA" id="ARBA00022741"/>
    </source>
</evidence>
<dbReference type="OrthoDB" id="63267at2759"/>
<accession>A0A0H2SEP3</accession>
<dbReference type="SUPFAM" id="SSF56112">
    <property type="entry name" value="Protein kinase-like (PK-like)"/>
    <property type="match status" value="1"/>
</dbReference>
<sequence length="1254" mass="137555">MTKALEIPQERASRRKLAAQEGPWSVSVADTPYDKNSYSIYIKTPTHHITLTRTAGEILDLHRKLESSHPDLKLPDVPLQPTDDAFENGVTEKKRKSSFLHTLSRLASPGPNRRERPRDSKVPSTTPSSRSSVATNGASSPPSSFAPTPISGGSDQWDPFMTPPPSATDGGSATCTALASYLTTLSNEPTLKQTKAWRRFVRVRTDDLISERVERAVKRVRSDLAAHLTGRQHAKSESRDIGKQDYGDAASSNSTDAKREIARSASVSDAGSSVMKEGIAEEDEDEVREHAQEANGREPSADSHQDAPGTPKPSDGTTRTSIDIPGLPRTGDAVASVSTPVESNAVLAARIPRSQSADPDKASRLSRLFQSSASPMKADGDDSAAEYESETQVETEVESETVGTTTMDDDSSISTSGPRRKKGRSKSLMKEKSAKKTAKKVVIDDFEMMRVLGKGCAGKVLLVRHKKSERLYALKAITKRHVLAHQELQHTLTEQAVLKRMARETKDPFVVKLWWSFHDKENLFLVMDFHPGGDLATQLARWGRLGRDRARFYAAEIVEGVDGLHAAGVIYRDLKPENILIGADGHIVLTDFGLSKEFPRRSTAITAPPTPSGSRSDFHAQQAMPYWMKGEEKSEAWTLGQSDTTSTFCGTAEYLAPEVIQGHAYSFEVDWWSFGTMLYEMLTGITPFWANNHSEMYVRVLQDELKFPDDRVMDQDTKSLIRGLLQRNPALRIKQPRIKRHPYFSMIDWSHVYYKRYIPPYIPPIDPQNASDTQNFDETFLDMEPVIQDDQELAEESDRSGDRTDTDKTDGEDSVQTPAQSRSPSVQPVVEEDVDLFDGYSFKGRHSVLIDEEDEEAEIEEEEGEEGEEEAEADTLDDNQASSDAASVPSSAADDGEESIPKTPEARKPALPDVDQTQDVVVEPVAPTASAEVPLADDVPPVVPSKPTSPPSLDVTPKVDKDLPHPKTPDHLTKEMPPLPPSPLEEVAKAPAPTKSNIVSRQRGRREKSGIAALDKYLSDGADEDVDQDEDDDWDLVEAPGGEERNGAKGTSYFARGVVDRYRLAVFRKASTPGKNITQRNFSGMSQRSDISTATAMTPSPSPSEKQQRRGRNPALTFRRNPKQFLRNRSPVPPPSSFSGASGRTLVHSTTMSSSVSSNGLITPSPSTHTSVAGPSLKSKESTISMGSPSSDDQSINEDNLPSSRSAGDLRTAVGHPESPSQVDVGTAKRKVKKLKKYKEGAEKMLSLFASPRP</sequence>
<dbReference type="InterPro" id="IPR011009">
    <property type="entry name" value="Kinase-like_dom_sf"/>
</dbReference>
<feature type="compositionally biased region" description="Low complexity" evidence="6">
    <location>
        <begin position="122"/>
        <end position="151"/>
    </location>
</feature>
<dbReference type="PROSITE" id="PS51285">
    <property type="entry name" value="AGC_KINASE_CTER"/>
    <property type="match status" value="1"/>
</dbReference>
<dbReference type="Gene3D" id="3.30.200.20">
    <property type="entry name" value="Phosphorylase Kinase, domain 1"/>
    <property type="match status" value="2"/>
</dbReference>
<feature type="compositionally biased region" description="Pro residues" evidence="6">
    <location>
        <begin position="941"/>
        <end position="950"/>
    </location>
</feature>
<feature type="region of interest" description="Disordered" evidence="6">
    <location>
        <begin position="1"/>
        <end position="22"/>
    </location>
</feature>
<evidence type="ECO:0000256" key="1">
    <source>
        <dbReference type="ARBA" id="ARBA00022527"/>
    </source>
</evidence>
<keyword evidence="1" id="KW-0723">Serine/threonine-protein kinase</keyword>
<feature type="compositionally biased region" description="Basic and acidic residues" evidence="6">
    <location>
        <begin position="234"/>
        <end position="246"/>
    </location>
</feature>
<dbReference type="Pfam" id="PF00069">
    <property type="entry name" value="Pkinase"/>
    <property type="match status" value="1"/>
</dbReference>
<dbReference type="SMART" id="SM00220">
    <property type="entry name" value="S_TKc"/>
    <property type="match status" value="1"/>
</dbReference>
<evidence type="ECO:0000256" key="6">
    <source>
        <dbReference type="SAM" id="MobiDB-lite"/>
    </source>
</evidence>
<dbReference type="InterPro" id="IPR045270">
    <property type="entry name" value="STKc_AGC"/>
</dbReference>